<accession>A0A061QPE1</accession>
<evidence type="ECO:0000256" key="3">
    <source>
        <dbReference type="SAM" id="MobiDB-lite"/>
    </source>
</evidence>
<dbReference type="GO" id="GO:0015108">
    <property type="term" value="F:chloride transmembrane transporter activity"/>
    <property type="evidence" value="ECO:0007669"/>
    <property type="project" value="TreeGrafter"/>
</dbReference>
<feature type="region of interest" description="Disordered" evidence="3">
    <location>
        <begin position="206"/>
        <end position="227"/>
    </location>
</feature>
<organism evidence="4">
    <name type="scientific">Tetraselmis sp. GSL018</name>
    <dbReference type="NCBI Taxonomy" id="582737"/>
    <lineage>
        <taxon>Eukaryota</taxon>
        <taxon>Viridiplantae</taxon>
        <taxon>Chlorophyta</taxon>
        <taxon>core chlorophytes</taxon>
        <taxon>Chlorodendrophyceae</taxon>
        <taxon>Chlorodendrales</taxon>
        <taxon>Chlorodendraceae</taxon>
        <taxon>Tetraselmis</taxon>
    </lineage>
</organism>
<gene>
    <name evidence="4" type="ORF">TSPGSL018_29320</name>
</gene>
<dbReference type="EMBL" id="GBEZ01026962">
    <property type="protein sequence ID" value="JAC60294.1"/>
    <property type="molecule type" value="Transcribed_RNA"/>
</dbReference>
<proteinExistence type="predicted"/>
<feature type="non-terminal residue" evidence="4">
    <location>
        <position position="354"/>
    </location>
</feature>
<dbReference type="AlphaFoldDB" id="A0A061QPE1"/>
<dbReference type="InterPro" id="IPR051280">
    <property type="entry name" value="Cl-channel/antiporter"/>
</dbReference>
<keyword evidence="2" id="KW-0129">CBS domain</keyword>
<feature type="compositionally biased region" description="Basic and acidic residues" evidence="3">
    <location>
        <begin position="213"/>
        <end position="225"/>
    </location>
</feature>
<keyword evidence="1" id="KW-0677">Repeat</keyword>
<dbReference type="PANTHER" id="PTHR11689">
    <property type="entry name" value="CHLORIDE CHANNEL PROTEIN CLC FAMILY MEMBER"/>
    <property type="match status" value="1"/>
</dbReference>
<dbReference type="InterPro" id="IPR014743">
    <property type="entry name" value="Cl-channel_core"/>
</dbReference>
<name>A0A061QPE1_9CHLO</name>
<dbReference type="SUPFAM" id="SSF54631">
    <property type="entry name" value="CBS-domain pair"/>
    <property type="match status" value="1"/>
</dbReference>
<feature type="compositionally biased region" description="Basic and acidic residues" evidence="3">
    <location>
        <begin position="287"/>
        <end position="299"/>
    </location>
</feature>
<evidence type="ECO:0000256" key="1">
    <source>
        <dbReference type="ARBA" id="ARBA00022737"/>
    </source>
</evidence>
<reference evidence="4" key="1">
    <citation type="submission" date="2014-05" db="EMBL/GenBank/DDBJ databases">
        <title>The transcriptome of the halophilic microalga Tetraselmis sp. GSL018 isolated from the Great Salt Lake, Utah.</title>
        <authorList>
            <person name="Jinkerson R.E."/>
            <person name="D'Adamo S."/>
            <person name="Posewitz M.C."/>
        </authorList>
    </citation>
    <scope>NUCLEOTIDE SEQUENCE</scope>
    <source>
        <strain evidence="4">GSL018</strain>
    </source>
</reference>
<sequence>MPTPEVAAFFGGGLRFTAAIAVMILEMTKSEAQLPLVMLTLIIAKAVADRFNASVPDELIRRRGLPFLADRLPRCSRGLRVSDVMTGAGDSLRETESIEAIRDLLSRSKACAFPVNISESEAPEQARLLWMVDREALEALLRDEPYAAYADLRQSLYDMYLRTLSATGAQQVPVVASYGAAVGVLDRSSLTHDRLKLAAEAAAEGIGSPRGLEPGDGHSPRHRTEPLLPLWRSEARAPLPRRSLRRALAGGGAGHQERTPLSPPGASCWNIRARALPSGADCAADVSPDRTKGRRGRLDARLRTRTEEDTAEAQRLLWVRRRIQHPTGRRWPLVAAVELCQAAGRASGSNRGLA</sequence>
<feature type="region of interest" description="Disordered" evidence="3">
    <location>
        <begin position="280"/>
        <end position="299"/>
    </location>
</feature>
<dbReference type="PANTHER" id="PTHR11689:SF136">
    <property type="entry name" value="H(+)_CL(-) EXCHANGE TRANSPORTER 7"/>
    <property type="match status" value="1"/>
</dbReference>
<evidence type="ECO:0000256" key="2">
    <source>
        <dbReference type="ARBA" id="ARBA00023122"/>
    </source>
</evidence>
<evidence type="ECO:0000313" key="4">
    <source>
        <dbReference type="EMBL" id="JAC60294.1"/>
    </source>
</evidence>
<dbReference type="InterPro" id="IPR046342">
    <property type="entry name" value="CBS_dom_sf"/>
</dbReference>
<dbReference type="SUPFAM" id="SSF81340">
    <property type="entry name" value="Clc chloride channel"/>
    <property type="match status" value="1"/>
</dbReference>
<dbReference type="Gene3D" id="1.10.3080.10">
    <property type="entry name" value="Clc chloride channel"/>
    <property type="match status" value="1"/>
</dbReference>
<protein>
    <submittedName>
        <fullName evidence="4">Chloride channel-like protein clc-g</fullName>
    </submittedName>
</protein>